<dbReference type="RefSeq" id="WP_189376066.1">
    <property type="nucleotide sequence ID" value="NZ_BNAH01000001.1"/>
</dbReference>
<dbReference type="Pfam" id="PF12833">
    <property type="entry name" value="HTH_18"/>
    <property type="match status" value="1"/>
</dbReference>
<protein>
    <submittedName>
        <fullName evidence="3">Transcriptional regulator</fullName>
    </submittedName>
</protein>
<dbReference type="SMART" id="SM00342">
    <property type="entry name" value="HTH_ARAC"/>
    <property type="match status" value="1"/>
</dbReference>
<organism evidence="3 4">
    <name type="scientific">Thalassotalea profundi</name>
    <dbReference type="NCBI Taxonomy" id="2036687"/>
    <lineage>
        <taxon>Bacteria</taxon>
        <taxon>Pseudomonadati</taxon>
        <taxon>Pseudomonadota</taxon>
        <taxon>Gammaproteobacteria</taxon>
        <taxon>Alteromonadales</taxon>
        <taxon>Colwelliaceae</taxon>
        <taxon>Thalassotalea</taxon>
    </lineage>
</organism>
<accession>A0ABQ3IB47</accession>
<evidence type="ECO:0000256" key="1">
    <source>
        <dbReference type="ARBA" id="ARBA00023125"/>
    </source>
</evidence>
<feature type="domain" description="HTH araC/xylS-type" evidence="2">
    <location>
        <begin position="212"/>
        <end position="307"/>
    </location>
</feature>
<dbReference type="Gene3D" id="1.10.10.60">
    <property type="entry name" value="Homeodomain-like"/>
    <property type="match status" value="1"/>
</dbReference>
<dbReference type="Pfam" id="PF12625">
    <property type="entry name" value="Arabinose_bd"/>
    <property type="match status" value="1"/>
</dbReference>
<dbReference type="PANTHER" id="PTHR47894:SF1">
    <property type="entry name" value="HTH-TYPE TRANSCRIPTIONAL REGULATOR VQSM"/>
    <property type="match status" value="1"/>
</dbReference>
<dbReference type="Proteomes" id="UP000626370">
    <property type="component" value="Unassembled WGS sequence"/>
</dbReference>
<evidence type="ECO:0000259" key="2">
    <source>
        <dbReference type="PROSITE" id="PS01124"/>
    </source>
</evidence>
<name>A0ABQ3IB47_9GAMM</name>
<dbReference type="EMBL" id="BNAH01000001">
    <property type="protein sequence ID" value="GHE76850.1"/>
    <property type="molecule type" value="Genomic_DNA"/>
</dbReference>
<keyword evidence="4" id="KW-1185">Reference proteome</keyword>
<comment type="caution">
    <text evidence="3">The sequence shown here is derived from an EMBL/GenBank/DDBJ whole genome shotgun (WGS) entry which is preliminary data.</text>
</comment>
<proteinExistence type="predicted"/>
<keyword evidence="1" id="KW-0238">DNA-binding</keyword>
<gene>
    <name evidence="3" type="ORF">GCM10011501_00240</name>
</gene>
<reference evidence="4" key="1">
    <citation type="journal article" date="2019" name="Int. J. Syst. Evol. Microbiol.">
        <title>The Global Catalogue of Microorganisms (GCM) 10K type strain sequencing project: providing services to taxonomists for standard genome sequencing and annotation.</title>
        <authorList>
            <consortium name="The Broad Institute Genomics Platform"/>
            <consortium name="The Broad Institute Genome Sequencing Center for Infectious Disease"/>
            <person name="Wu L."/>
            <person name="Ma J."/>
        </authorList>
    </citation>
    <scope>NUCLEOTIDE SEQUENCE [LARGE SCALE GENOMIC DNA]</scope>
    <source>
        <strain evidence="4">CGMCC 1.15922</strain>
    </source>
</reference>
<sequence length="316" mass="36057">MSDVSREYCQVITDYISAEWKNSQRVPMNVYLKGLDDGAAAMQNSLWGFTLGQNITSAEYGLLGYLVESSGTLQSALEALLQFDKTVADIGQVQFNITGEIATLTWMPYFNNRHAVLRNMTAWIATVRRLTNKPLTPHCIYFQDNFNESELNTLTHWFGCEVKVLQNTNSITFNIALLAMPIVTRNELVNSHLLLATQEAKQLYTNNHGWLSELQPVLQSADLHTLTVSSLAELLCMSTRTLQRRLTEKSTNFSQLIDDERKRRFQQFSHKMRKQMLSDLLGYSEQASLNKAVKRWFNLSPSEYVRSAKLNLIDGK</sequence>
<dbReference type="PANTHER" id="PTHR47894">
    <property type="entry name" value="HTH-TYPE TRANSCRIPTIONAL REGULATOR GADX"/>
    <property type="match status" value="1"/>
</dbReference>
<dbReference type="InterPro" id="IPR018060">
    <property type="entry name" value="HTH_AraC"/>
</dbReference>
<dbReference type="PROSITE" id="PS01124">
    <property type="entry name" value="HTH_ARAC_FAMILY_2"/>
    <property type="match status" value="1"/>
</dbReference>
<evidence type="ECO:0000313" key="4">
    <source>
        <dbReference type="Proteomes" id="UP000626370"/>
    </source>
</evidence>
<dbReference type="InterPro" id="IPR032687">
    <property type="entry name" value="AraC-type_N"/>
</dbReference>
<evidence type="ECO:0000313" key="3">
    <source>
        <dbReference type="EMBL" id="GHE76850.1"/>
    </source>
</evidence>